<reference evidence="1 2" key="1">
    <citation type="journal article" date="2019" name="Syst. Appl. Microbiol.">
        <title>Microvirga tunisiensis sp. nov., a root nodule symbiotic bacterium isolated from Lupinus micranthus and L. luteus grown in Northern Tunisia.</title>
        <authorList>
            <person name="Msaddak A."/>
            <person name="Rejili M."/>
            <person name="Duran D."/>
            <person name="Mars M."/>
            <person name="Palacios J.M."/>
            <person name="Ruiz-Argueso T."/>
            <person name="Rey L."/>
            <person name="Imperial J."/>
        </authorList>
    </citation>
    <scope>NUCLEOTIDE SEQUENCE [LARGE SCALE GENOMIC DNA]</scope>
    <source>
        <strain evidence="1 2">Lmie10</strain>
    </source>
</reference>
<organism evidence="1 2">
    <name type="scientific">Microvirga tunisiensis</name>
    <dbReference type="NCBI Taxonomy" id="2108360"/>
    <lineage>
        <taxon>Bacteria</taxon>
        <taxon>Pseudomonadati</taxon>
        <taxon>Pseudomonadota</taxon>
        <taxon>Alphaproteobacteria</taxon>
        <taxon>Hyphomicrobiales</taxon>
        <taxon>Methylobacteriaceae</taxon>
        <taxon>Microvirga</taxon>
    </lineage>
</organism>
<protein>
    <submittedName>
        <fullName evidence="1">Uncharacterized protein</fullName>
    </submittedName>
</protein>
<name>A0A5N7MIT7_9HYPH</name>
<gene>
    <name evidence="1" type="ORF">FS320_01125</name>
</gene>
<evidence type="ECO:0000313" key="1">
    <source>
        <dbReference type="EMBL" id="MPR23856.1"/>
    </source>
</evidence>
<keyword evidence="2" id="KW-1185">Reference proteome</keyword>
<proteinExistence type="predicted"/>
<evidence type="ECO:0000313" key="2">
    <source>
        <dbReference type="Proteomes" id="UP000403266"/>
    </source>
</evidence>
<dbReference type="AlphaFoldDB" id="A0A5N7MIT7"/>
<sequence>MTIDRWVYPDLTSEQFCKFITDLTRTKFDYDHQLITEEVISEGLELVQGAERTFPTEPPDFVINCFVSRPVEMVSPDGRVVQTLDVLDIVPNRMQMTVVARLFNRPGLTQDQIDQLRDAFDQSNYPRPYFALRFRQTRSEGLC</sequence>
<accession>A0A5N7MIT7</accession>
<dbReference type="RefSeq" id="WP_152708753.1">
    <property type="nucleotide sequence ID" value="NZ_VOSJ01000001.1"/>
</dbReference>
<comment type="caution">
    <text evidence="1">The sequence shown here is derived from an EMBL/GenBank/DDBJ whole genome shotgun (WGS) entry which is preliminary data.</text>
</comment>
<dbReference type="EMBL" id="VOSK01000001">
    <property type="protein sequence ID" value="MPR23856.1"/>
    <property type="molecule type" value="Genomic_DNA"/>
</dbReference>
<dbReference type="Proteomes" id="UP000403266">
    <property type="component" value="Unassembled WGS sequence"/>
</dbReference>